<evidence type="ECO:0000256" key="1">
    <source>
        <dbReference type="ARBA" id="ARBA00007217"/>
    </source>
</evidence>
<keyword evidence="14" id="KW-1185">Reference proteome</keyword>
<dbReference type="GO" id="GO:0043195">
    <property type="term" value="C:terminal bouton"/>
    <property type="evidence" value="ECO:0007669"/>
    <property type="project" value="TreeGrafter"/>
</dbReference>
<keyword evidence="4" id="KW-0677">Repeat</keyword>
<evidence type="ECO:0000256" key="2">
    <source>
        <dbReference type="ARBA" id="ARBA00018599"/>
    </source>
</evidence>
<dbReference type="SUPFAM" id="SSF47473">
    <property type="entry name" value="EF-hand"/>
    <property type="match status" value="1"/>
</dbReference>
<dbReference type="Pfam" id="PF13499">
    <property type="entry name" value="EF-hand_7"/>
    <property type="match status" value="1"/>
</dbReference>
<dbReference type="GO" id="GO:0005829">
    <property type="term" value="C:cytosol"/>
    <property type="evidence" value="ECO:0007669"/>
    <property type="project" value="TreeGrafter"/>
</dbReference>
<evidence type="ECO:0000313" key="14">
    <source>
        <dbReference type="Proteomes" id="UP000289886"/>
    </source>
</evidence>
<keyword evidence="3" id="KW-0479">Metal-binding</keyword>
<dbReference type="GO" id="GO:0005509">
    <property type="term" value="F:calcium ion binding"/>
    <property type="evidence" value="ECO:0007669"/>
    <property type="project" value="InterPro"/>
</dbReference>
<dbReference type="Gene3D" id="1.10.238.10">
    <property type="entry name" value="EF-hand"/>
    <property type="match status" value="1"/>
</dbReference>
<feature type="region of interest" description="Disordered" evidence="10">
    <location>
        <begin position="1"/>
        <end position="58"/>
    </location>
</feature>
<evidence type="ECO:0000256" key="10">
    <source>
        <dbReference type="SAM" id="MobiDB-lite"/>
    </source>
</evidence>
<dbReference type="InterPro" id="IPR018247">
    <property type="entry name" value="EF_Hand_1_Ca_BS"/>
</dbReference>
<keyword evidence="9" id="KW-0863">Zinc-finger</keyword>
<evidence type="ECO:0000256" key="4">
    <source>
        <dbReference type="ARBA" id="ARBA00022737"/>
    </source>
</evidence>
<feature type="compositionally biased region" description="Basic and acidic residues" evidence="10">
    <location>
        <begin position="40"/>
        <end position="55"/>
    </location>
</feature>
<feature type="domain" description="EF-hand" evidence="12">
    <location>
        <begin position="349"/>
        <end position="384"/>
    </location>
</feature>
<comment type="function">
    <text evidence="8">Buffers cytosolic calcium. May stimulate a membrane Ca(2+)-ATPase and a 3',5'-cyclic nucleotide phosphodiesterase.</text>
</comment>
<evidence type="ECO:0000313" key="13">
    <source>
        <dbReference type="EMBL" id="RXM36181.1"/>
    </source>
</evidence>
<keyword evidence="5" id="KW-0106">Calcium</keyword>
<dbReference type="EMBL" id="SCEB01214296">
    <property type="protein sequence ID" value="RXM36181.1"/>
    <property type="molecule type" value="Genomic_DNA"/>
</dbReference>
<gene>
    <name evidence="13" type="ORF">EOD39_12163</name>
</gene>
<name>A0A444ULY5_ACIRT</name>
<feature type="compositionally biased region" description="Basic and acidic residues" evidence="10">
    <location>
        <begin position="121"/>
        <end position="130"/>
    </location>
</feature>
<comment type="caution">
    <text evidence="13">The sequence shown here is derived from an EMBL/GenBank/DDBJ whole genome shotgun (WGS) entry which is preliminary data.</text>
</comment>
<proteinExistence type="inferred from homology"/>
<dbReference type="SMART" id="SM00054">
    <property type="entry name" value="EFh"/>
    <property type="match status" value="2"/>
</dbReference>
<dbReference type="PANTHER" id="PTHR19972:SF14">
    <property type="entry name" value="CALBINDIN"/>
    <property type="match status" value="1"/>
</dbReference>
<keyword evidence="7" id="KW-0007">Acetylation</keyword>
<dbReference type="PROSITE" id="PS50222">
    <property type="entry name" value="EF_HAND_2"/>
    <property type="match status" value="2"/>
</dbReference>
<evidence type="ECO:0000256" key="9">
    <source>
        <dbReference type="PROSITE-ProRule" id="PRU00047"/>
    </source>
</evidence>
<dbReference type="GO" id="GO:0005634">
    <property type="term" value="C:nucleus"/>
    <property type="evidence" value="ECO:0007669"/>
    <property type="project" value="TreeGrafter"/>
</dbReference>
<dbReference type="PROSITE" id="PS50158">
    <property type="entry name" value="ZF_CCHC"/>
    <property type="match status" value="1"/>
</dbReference>
<dbReference type="GO" id="GO:1900271">
    <property type="term" value="P:regulation of long-term synaptic potentiation"/>
    <property type="evidence" value="ECO:0007669"/>
    <property type="project" value="TreeGrafter"/>
</dbReference>
<comment type="similarity">
    <text evidence="1">Belongs to the calbindin family.</text>
</comment>
<dbReference type="GO" id="GO:0099509">
    <property type="term" value="P:regulation of presynaptic cytosolic calcium ion concentration"/>
    <property type="evidence" value="ECO:0007669"/>
    <property type="project" value="TreeGrafter"/>
</dbReference>
<keyword evidence="6" id="KW-0848">Vitamin D</keyword>
<dbReference type="InterPro" id="IPR036875">
    <property type="entry name" value="Znf_CCHC_sf"/>
</dbReference>
<feature type="domain" description="EF-hand" evidence="12">
    <location>
        <begin position="305"/>
        <end position="340"/>
    </location>
</feature>
<feature type="domain" description="CCHC-type" evidence="11">
    <location>
        <begin position="69"/>
        <end position="83"/>
    </location>
</feature>
<evidence type="ECO:0000259" key="12">
    <source>
        <dbReference type="PROSITE" id="PS50222"/>
    </source>
</evidence>
<evidence type="ECO:0000256" key="5">
    <source>
        <dbReference type="ARBA" id="ARBA00022837"/>
    </source>
</evidence>
<reference evidence="13 14" key="1">
    <citation type="submission" date="2019-01" db="EMBL/GenBank/DDBJ databases">
        <title>Draft Genome and Complete Hox-Cluster Characterization of the Sterlet Sturgeon (Acipenser ruthenus).</title>
        <authorList>
            <person name="Wei Q."/>
        </authorList>
    </citation>
    <scope>NUCLEOTIDE SEQUENCE [LARGE SCALE GENOMIC DNA]</scope>
    <source>
        <strain evidence="13">WHYD16114868_AA</strain>
        <tissue evidence="13">Blood</tissue>
    </source>
</reference>
<dbReference type="AlphaFoldDB" id="A0A444ULY5"/>
<feature type="region of interest" description="Disordered" evidence="10">
    <location>
        <begin position="90"/>
        <end position="168"/>
    </location>
</feature>
<organism evidence="13 14">
    <name type="scientific">Acipenser ruthenus</name>
    <name type="common">Sterlet sturgeon</name>
    <dbReference type="NCBI Taxonomy" id="7906"/>
    <lineage>
        <taxon>Eukaryota</taxon>
        <taxon>Metazoa</taxon>
        <taxon>Chordata</taxon>
        <taxon>Craniata</taxon>
        <taxon>Vertebrata</taxon>
        <taxon>Euteleostomi</taxon>
        <taxon>Actinopterygii</taxon>
        <taxon>Chondrostei</taxon>
        <taxon>Acipenseriformes</taxon>
        <taxon>Acipenseridae</taxon>
        <taxon>Acipenser</taxon>
    </lineage>
</organism>
<protein>
    <recommendedName>
        <fullName evidence="2">Calbindin</fullName>
    </recommendedName>
</protein>
<dbReference type="SUPFAM" id="SSF57756">
    <property type="entry name" value="Retrovirus zinc finger-like domains"/>
    <property type="match status" value="1"/>
</dbReference>
<keyword evidence="9" id="KW-0862">Zinc</keyword>
<sequence length="463" mass="53303">MPCLRGVRTQGGTTCPNAKEEEEGQPFSPISEGTGGASSVREEGAARLGARERSPWDGGWEDLEDQGLCFVCGKFGHEVGRCPVKREKSCLPESKSGRGAAVPKGKHWSQCRPQHLRGRCGRPDCKGERSRCKRQPFQGLLQRARGESRSSDGRQYNTPYPRKRQRPHHALRRHLTAHHPRLTAQRHHLTAQRRHRIAHSCRLTAQRHHLTARRRRLTAHSRRLTAQRHCLTAQHYHLTAQSRCLTAPCHRLTAQSRYLRELTEAMKVFVEKYGQNADAQIGMVELVQILPTDENFLLFFRQQLKSCAEFMQAWRRYDADHSGYIEADELKSFLRDLLQKAKKSYDDKKLEEYTQTTLKMFDSNNDGKLCLAEMARLLPDQENFLLKFQNVKMPAKEFNNIFELYDQSGSWPQRFLIYCYVPERDGFCGTDDSFADAYNQYASARLSSVICATEHKVRQLEPC</sequence>
<dbReference type="GO" id="GO:0003676">
    <property type="term" value="F:nucleic acid binding"/>
    <property type="evidence" value="ECO:0007669"/>
    <property type="project" value="InterPro"/>
</dbReference>
<dbReference type="GO" id="GO:0008270">
    <property type="term" value="F:zinc ion binding"/>
    <property type="evidence" value="ECO:0007669"/>
    <property type="project" value="UniProtKB-KW"/>
</dbReference>
<dbReference type="GO" id="GO:0043197">
    <property type="term" value="C:dendritic spine"/>
    <property type="evidence" value="ECO:0007669"/>
    <property type="project" value="TreeGrafter"/>
</dbReference>
<dbReference type="FunFam" id="1.10.238.10:FF:000054">
    <property type="entry name" value="Calbindin 2"/>
    <property type="match status" value="1"/>
</dbReference>
<evidence type="ECO:0000256" key="3">
    <source>
        <dbReference type="ARBA" id="ARBA00022723"/>
    </source>
</evidence>
<dbReference type="InterPro" id="IPR051001">
    <property type="entry name" value="Calbindin_Ca-bind"/>
</dbReference>
<dbReference type="InterPro" id="IPR011992">
    <property type="entry name" value="EF-hand-dom_pair"/>
</dbReference>
<evidence type="ECO:0000259" key="11">
    <source>
        <dbReference type="PROSITE" id="PS50158"/>
    </source>
</evidence>
<dbReference type="PROSITE" id="PS00018">
    <property type="entry name" value="EF_HAND_1"/>
    <property type="match status" value="2"/>
</dbReference>
<evidence type="ECO:0000256" key="7">
    <source>
        <dbReference type="ARBA" id="ARBA00022990"/>
    </source>
</evidence>
<dbReference type="Proteomes" id="UP000289886">
    <property type="component" value="Unassembled WGS sequence"/>
</dbReference>
<dbReference type="PANTHER" id="PTHR19972">
    <property type="entry name" value="CALBINDIN"/>
    <property type="match status" value="1"/>
</dbReference>
<dbReference type="InterPro" id="IPR002048">
    <property type="entry name" value="EF_hand_dom"/>
</dbReference>
<evidence type="ECO:0000256" key="8">
    <source>
        <dbReference type="ARBA" id="ARBA00025400"/>
    </source>
</evidence>
<feature type="compositionally biased region" description="Basic residues" evidence="10">
    <location>
        <begin position="104"/>
        <end position="120"/>
    </location>
</feature>
<accession>A0A444ULY5</accession>
<dbReference type="InterPro" id="IPR001878">
    <property type="entry name" value="Znf_CCHC"/>
</dbReference>
<dbReference type="GO" id="GO:0005499">
    <property type="term" value="F:vitamin D binding"/>
    <property type="evidence" value="ECO:0007669"/>
    <property type="project" value="UniProtKB-KW"/>
</dbReference>
<evidence type="ECO:0000256" key="6">
    <source>
        <dbReference type="ARBA" id="ARBA00022897"/>
    </source>
</evidence>